<evidence type="ECO:0000256" key="1">
    <source>
        <dbReference type="ARBA" id="ARBA00022723"/>
    </source>
</evidence>
<keyword evidence="10" id="KW-1185">Reference proteome</keyword>
<dbReference type="GO" id="GO:0003723">
    <property type="term" value="F:RNA binding"/>
    <property type="evidence" value="ECO:0007669"/>
    <property type="project" value="UniProtKB-UniRule"/>
</dbReference>
<dbReference type="GO" id="GO:0004525">
    <property type="term" value="F:ribonuclease III activity"/>
    <property type="evidence" value="ECO:0007669"/>
    <property type="project" value="InterPro"/>
</dbReference>
<dbReference type="Gene3D" id="1.10.1520.10">
    <property type="entry name" value="Ribonuclease III domain"/>
    <property type="match status" value="1"/>
</dbReference>
<dbReference type="GO" id="GO:0046872">
    <property type="term" value="F:metal ion binding"/>
    <property type="evidence" value="ECO:0007669"/>
    <property type="project" value="UniProtKB-KW"/>
</dbReference>
<dbReference type="PROSITE" id="PS50137">
    <property type="entry name" value="DS_RBD"/>
    <property type="match status" value="1"/>
</dbReference>
<keyword evidence="2" id="KW-0378">Hydrolase</keyword>
<dbReference type="SMART" id="SM00535">
    <property type="entry name" value="RIBOc"/>
    <property type="match status" value="1"/>
</dbReference>
<evidence type="ECO:0000256" key="4">
    <source>
        <dbReference type="ARBA" id="ARBA00022884"/>
    </source>
</evidence>
<proteinExistence type="predicted"/>
<dbReference type="Proteomes" id="UP000812966">
    <property type="component" value="Unassembled WGS sequence"/>
</dbReference>
<dbReference type="PANTHER" id="PTHR14950:SF37">
    <property type="entry name" value="ENDORIBONUCLEASE DICER"/>
    <property type="match status" value="1"/>
</dbReference>
<feature type="compositionally biased region" description="Polar residues" evidence="6">
    <location>
        <begin position="458"/>
        <end position="467"/>
    </location>
</feature>
<keyword evidence="1" id="KW-0479">Metal-binding</keyword>
<dbReference type="SMART" id="SM00358">
    <property type="entry name" value="DSRM"/>
    <property type="match status" value="1"/>
</dbReference>
<dbReference type="Pfam" id="PF00636">
    <property type="entry name" value="Ribonuclease_3"/>
    <property type="match status" value="1"/>
</dbReference>
<reference evidence="9" key="1">
    <citation type="submission" date="2020-04" db="EMBL/GenBank/DDBJ databases">
        <title>Analysis of mating type loci in Filobasidium floriforme.</title>
        <authorList>
            <person name="Nowrousian M."/>
        </authorList>
    </citation>
    <scope>NUCLEOTIDE SEQUENCE</scope>
    <source>
        <strain evidence="9">CBS 6242</strain>
    </source>
</reference>
<gene>
    <name evidence="9" type="ORF">FFLO_00145</name>
</gene>
<dbReference type="Pfam" id="PF00035">
    <property type="entry name" value="dsrm"/>
    <property type="match status" value="1"/>
</dbReference>
<protein>
    <submittedName>
        <fullName evidence="9">Uncharacterized protein</fullName>
    </submittedName>
</protein>
<dbReference type="CDD" id="cd00593">
    <property type="entry name" value="RIBOc"/>
    <property type="match status" value="1"/>
</dbReference>
<feature type="compositionally biased region" description="Basic and acidic residues" evidence="6">
    <location>
        <begin position="443"/>
        <end position="457"/>
    </location>
</feature>
<keyword evidence="3" id="KW-0460">Magnesium</keyword>
<evidence type="ECO:0000256" key="2">
    <source>
        <dbReference type="ARBA" id="ARBA00022801"/>
    </source>
</evidence>
<dbReference type="PROSITE" id="PS50142">
    <property type="entry name" value="RNASE_3_2"/>
    <property type="match status" value="1"/>
</dbReference>
<dbReference type="InterPro" id="IPR014720">
    <property type="entry name" value="dsRBD_dom"/>
</dbReference>
<name>A0A8K0JRW0_9TREE</name>
<evidence type="ECO:0000256" key="3">
    <source>
        <dbReference type="ARBA" id="ARBA00022842"/>
    </source>
</evidence>
<evidence type="ECO:0000313" key="10">
    <source>
        <dbReference type="Proteomes" id="UP000812966"/>
    </source>
</evidence>
<comment type="caution">
    <text evidence="9">The sequence shown here is derived from an EMBL/GenBank/DDBJ whole genome shotgun (WGS) entry which is preliminary data.</text>
</comment>
<dbReference type="SUPFAM" id="SSF54768">
    <property type="entry name" value="dsRNA-binding domain-like"/>
    <property type="match status" value="1"/>
</dbReference>
<dbReference type="InterPro" id="IPR000999">
    <property type="entry name" value="RNase_III_dom"/>
</dbReference>
<dbReference type="InterPro" id="IPR036389">
    <property type="entry name" value="RNase_III_sf"/>
</dbReference>
<dbReference type="AlphaFoldDB" id="A0A8K0JRW0"/>
<evidence type="ECO:0000259" key="7">
    <source>
        <dbReference type="PROSITE" id="PS50137"/>
    </source>
</evidence>
<evidence type="ECO:0000259" key="8">
    <source>
        <dbReference type="PROSITE" id="PS50142"/>
    </source>
</evidence>
<dbReference type="GO" id="GO:0006396">
    <property type="term" value="P:RNA processing"/>
    <property type="evidence" value="ECO:0007669"/>
    <property type="project" value="InterPro"/>
</dbReference>
<feature type="domain" description="DRBM" evidence="7">
    <location>
        <begin position="478"/>
        <end position="543"/>
    </location>
</feature>
<evidence type="ECO:0000256" key="6">
    <source>
        <dbReference type="SAM" id="MobiDB-lite"/>
    </source>
</evidence>
<evidence type="ECO:0000313" key="9">
    <source>
        <dbReference type="EMBL" id="KAG7579937.1"/>
    </source>
</evidence>
<dbReference type="OrthoDB" id="2392202at2759"/>
<evidence type="ECO:0000256" key="5">
    <source>
        <dbReference type="PROSITE-ProRule" id="PRU00266"/>
    </source>
</evidence>
<dbReference type="SUPFAM" id="SSF69065">
    <property type="entry name" value="RNase III domain-like"/>
    <property type="match status" value="1"/>
</dbReference>
<sequence>MIIRTTTSCRAVPGPIVIGQRRSSTQRSFDLLPRLRRILFGYGSGNLAHPASQSIVGEWKPLWPRQSLPIYDDRPLKVLDRLSDEGKRKLFTHQSVDSVCNYEELEWVGDAALELLARRMISRRYPKLKLGEKSRLAQTVVRGTALSRIALSIGLAQHIRCHPDKLSQHVLEDVMESLLAVMTEELGDQEAYIWLESVMGDLLEENKRRLHGPQPVLVNVDETVNIFHPAPLWTWIHRRYKKMTREWAELFVIVRGRMTGWRKRLDHRIRKRRQLWHRLGIVPRIRRVRNYVKGRWGSYRHQLKFQIRPRVLGTARGVANRMKITPGLARARAYVRDRWKTYRHHLNVRVRPGMVRTGRRIKQRYRIIQAYLRSHRGALHRTIRAPGDEKAAQEAAPTSNLTLRRLRKRATQIKKAKPGTSKNARLVKIKKILSNQVEELKLSDEHVPKSSEVHKPTESATGKESTQLQQLALQNVVDPKSMLLQHTQKRRVRYKTVKVPSSRSAEWHESVEVAGLGQFVGVGIRKREAQKNAARMMLQSLSENKATS</sequence>
<keyword evidence="4 5" id="KW-0694">RNA-binding</keyword>
<feature type="domain" description="RNase III" evidence="8">
    <location>
        <begin position="91"/>
        <end position="187"/>
    </location>
</feature>
<dbReference type="Gene3D" id="3.30.160.20">
    <property type="match status" value="1"/>
</dbReference>
<accession>A0A8K0JRW0</accession>
<feature type="region of interest" description="Disordered" evidence="6">
    <location>
        <begin position="443"/>
        <end position="467"/>
    </location>
</feature>
<dbReference type="EMBL" id="JABELV010000002">
    <property type="protein sequence ID" value="KAG7579937.1"/>
    <property type="molecule type" value="Genomic_DNA"/>
</dbReference>
<dbReference type="PANTHER" id="PTHR14950">
    <property type="entry name" value="DICER-RELATED"/>
    <property type="match status" value="1"/>
</dbReference>
<organism evidence="9 10">
    <name type="scientific">Filobasidium floriforme</name>
    <dbReference type="NCBI Taxonomy" id="5210"/>
    <lineage>
        <taxon>Eukaryota</taxon>
        <taxon>Fungi</taxon>
        <taxon>Dikarya</taxon>
        <taxon>Basidiomycota</taxon>
        <taxon>Agaricomycotina</taxon>
        <taxon>Tremellomycetes</taxon>
        <taxon>Filobasidiales</taxon>
        <taxon>Filobasidiaceae</taxon>
        <taxon>Filobasidium</taxon>
    </lineage>
</organism>